<dbReference type="RefSeq" id="WP_313831068.1">
    <property type="nucleotide sequence ID" value="NZ_JAQOUE010000001.1"/>
</dbReference>
<evidence type="ECO:0000313" key="2">
    <source>
        <dbReference type="Proteomes" id="UP001250932"/>
    </source>
</evidence>
<comment type="caution">
    <text evidence="1">The sequence shown here is derived from an EMBL/GenBank/DDBJ whole genome shotgun (WGS) entry which is preliminary data.</text>
</comment>
<evidence type="ECO:0008006" key="3">
    <source>
        <dbReference type="Google" id="ProtNLM"/>
    </source>
</evidence>
<keyword evidence="2" id="KW-1185">Reference proteome</keyword>
<evidence type="ECO:0000313" key="1">
    <source>
        <dbReference type="EMBL" id="MDT7040712.1"/>
    </source>
</evidence>
<name>A0ABU3K2S3_9BACT</name>
<reference evidence="1 2" key="1">
    <citation type="journal article" date="2023" name="ISME J.">
        <title>Cultivation and genomic characterization of novel and ubiquitous marine nitrite-oxidizing bacteria from the Nitrospirales.</title>
        <authorList>
            <person name="Mueller A.J."/>
            <person name="Daebeler A."/>
            <person name="Herbold C.W."/>
            <person name="Kirkegaard R.H."/>
            <person name="Daims H."/>
        </authorList>
    </citation>
    <scope>NUCLEOTIDE SEQUENCE [LARGE SCALE GENOMIC DNA]</scope>
    <source>
        <strain evidence="1 2">EB</strain>
    </source>
</reference>
<accession>A0ABU3K2S3</accession>
<dbReference type="Proteomes" id="UP001250932">
    <property type="component" value="Unassembled WGS sequence"/>
</dbReference>
<proteinExistence type="predicted"/>
<dbReference type="EMBL" id="JAQOUE010000001">
    <property type="protein sequence ID" value="MDT7040712.1"/>
    <property type="molecule type" value="Genomic_DNA"/>
</dbReference>
<organism evidence="1 2">
    <name type="scientific">Candidatus Nitronereus thalassa</name>
    <dbReference type="NCBI Taxonomy" id="3020898"/>
    <lineage>
        <taxon>Bacteria</taxon>
        <taxon>Pseudomonadati</taxon>
        <taxon>Nitrospirota</taxon>
        <taxon>Nitrospiria</taxon>
        <taxon>Nitrospirales</taxon>
        <taxon>Nitrospiraceae</taxon>
        <taxon>Candidatus Nitronereus</taxon>
    </lineage>
</organism>
<protein>
    <recommendedName>
        <fullName evidence="3">4Fe-4S ferredoxin-type domain-containing protein</fullName>
    </recommendedName>
</protein>
<sequence>MIESKKVSLCPACGACPEVVLNQSSEEVLIGEEGNLTKLNKEAWNTLVKKIRAGELAEM</sequence>
<gene>
    <name evidence="1" type="ORF">PPG34_00010</name>
</gene>